<comment type="caution">
    <text evidence="1">The sequence shown here is derived from an EMBL/GenBank/DDBJ whole genome shotgun (WGS) entry which is preliminary data.</text>
</comment>
<dbReference type="EMBL" id="ALJD01000002">
    <property type="protein sequence ID" value="EJN61521.1"/>
    <property type="molecule type" value="Genomic_DNA"/>
</dbReference>
<sequence length="40" mass="4352">MLDIGAQRDHHPVTNSLGFVSVPTRATYTLAIQQTIAINT</sequence>
<name>J3JI40_9EURY</name>
<gene>
    <name evidence="1" type="ORF">HSB1_05620</name>
</gene>
<proteinExistence type="predicted"/>
<dbReference type="AlphaFoldDB" id="J3JI40"/>
<evidence type="ECO:0000313" key="2">
    <source>
        <dbReference type="Proteomes" id="UP000007813"/>
    </source>
</evidence>
<reference evidence="1 2" key="1">
    <citation type="journal article" date="2012" name="J. Bacteriol.">
        <title>Draft Genome Sequence of the Extremely Halophilic Archaeon Halogranum salarium B-1T.</title>
        <authorList>
            <person name="Kim K.K."/>
            <person name="Lee K.C."/>
            <person name="Lee J.S."/>
        </authorList>
    </citation>
    <scope>NUCLEOTIDE SEQUENCE [LARGE SCALE GENOMIC DNA]</scope>
    <source>
        <strain evidence="1 2">B-1</strain>
    </source>
</reference>
<accession>J3JI40</accession>
<organism evidence="1 2">
    <name type="scientific">Halogranum salarium B-1</name>
    <dbReference type="NCBI Taxonomy" id="1210908"/>
    <lineage>
        <taxon>Archaea</taxon>
        <taxon>Methanobacteriati</taxon>
        <taxon>Methanobacteriota</taxon>
        <taxon>Stenosarchaea group</taxon>
        <taxon>Halobacteria</taxon>
        <taxon>Halobacteriales</taxon>
        <taxon>Haloferacaceae</taxon>
    </lineage>
</organism>
<evidence type="ECO:0000313" key="1">
    <source>
        <dbReference type="EMBL" id="EJN61521.1"/>
    </source>
</evidence>
<dbReference type="Proteomes" id="UP000007813">
    <property type="component" value="Unassembled WGS sequence"/>
</dbReference>
<protein>
    <submittedName>
        <fullName evidence="1">Uncharacterized protein</fullName>
    </submittedName>
</protein>